<dbReference type="InterPro" id="IPR057670">
    <property type="entry name" value="SH3_retrovirus"/>
</dbReference>
<dbReference type="GO" id="GO:0003676">
    <property type="term" value="F:nucleic acid binding"/>
    <property type="evidence" value="ECO:0007669"/>
    <property type="project" value="InterPro"/>
</dbReference>
<dbReference type="PANTHER" id="PTHR42648:SF32">
    <property type="entry name" value="RIBONUCLEASE H-LIKE DOMAIN, GAG-PRE-INTEGRASE DOMAIN PROTEIN-RELATED"/>
    <property type="match status" value="1"/>
</dbReference>
<dbReference type="InterPro" id="IPR039537">
    <property type="entry name" value="Retrotran_Ty1/copia-like"/>
</dbReference>
<feature type="compositionally biased region" description="Basic and acidic residues" evidence="1">
    <location>
        <begin position="694"/>
        <end position="709"/>
    </location>
</feature>
<protein>
    <submittedName>
        <fullName evidence="3">Ribonuclease H-like domain-containing protein</fullName>
    </submittedName>
</protein>
<proteinExistence type="predicted"/>
<accession>A0A6L2JJN5</accession>
<evidence type="ECO:0000259" key="2">
    <source>
        <dbReference type="PROSITE" id="PS50994"/>
    </source>
</evidence>
<name>A0A6L2JJN5_TANCI</name>
<dbReference type="Pfam" id="PF14223">
    <property type="entry name" value="Retrotran_gag_2"/>
    <property type="match status" value="1"/>
</dbReference>
<dbReference type="AlphaFoldDB" id="A0A6L2JJN5"/>
<feature type="region of interest" description="Disordered" evidence="1">
    <location>
        <begin position="694"/>
        <end position="724"/>
    </location>
</feature>
<comment type="caution">
    <text evidence="3">The sequence shown here is derived from an EMBL/GenBank/DDBJ whole genome shotgun (WGS) entry which is preliminary data.</text>
</comment>
<dbReference type="EMBL" id="BKCJ010000770">
    <property type="protein sequence ID" value="GEU36105.1"/>
    <property type="molecule type" value="Genomic_DNA"/>
</dbReference>
<dbReference type="InterPro" id="IPR001584">
    <property type="entry name" value="Integrase_cat-core"/>
</dbReference>
<dbReference type="GO" id="GO:0015074">
    <property type="term" value="P:DNA integration"/>
    <property type="evidence" value="ECO:0007669"/>
    <property type="project" value="InterPro"/>
</dbReference>
<sequence length="724" mass="81441">MLTFGGRGTSTKVLLLMRTLYSSHIACFQLGSRRAWKGDLGIGEDVVTCKLYLGLAFIILTLERVTIGCCEVGGGGVVDGVGVICGDGVDSGVGGVDCEVKAPVSSMIVKVPEKDKWCGTRGKFVRWKGVRVTKASKREYDLWLMRIEQYFLMTDYSLWEVIKNGNKVLTKLVGSSEQTYEPTTAEEKQDKRNEMKARGTLLMALPNKDQLKFHSYQDAKLLMEAIEKRYGGNKESKKVQRTLLKQQYENFAASSLETLDQTFDRTQKLISQLELQGEVIKQEDINLKLLRRLPSEWKTHALIWRNKAGLETININDLYNNLKIYEHEISGSSNINQNLQNMYFVFSNSTSSSNEADTTASGISTTHTQEDKQIDPDNLEEMDLHWEMAMLTIRARRFMKRTDRSLDMNGRRIGFDKTKVECFNCHKMATLQENAELQGIKTTEIYQAEEETPTNYAFMALTSSGSFSSSASEGETSRILKTFIIVIENQLDCKVKVIRSDNETEFKNSVMTQFCDDKGIKREYSVARTPQQNRVAERRNKTLIEAARTMLVDSKLPTTFWAETVNTACYVLNKALVTKPHNKTPYELICGRPLLIDLMKPFGCLVIILNTRDNLGKFEGKANEGYFVGYSVVSKAMRVFNKRTDFVTGNQINSIAGTKEKLGAGQDEMQKELEQKYILIPICTIGPLISQDAKDSAEDAGKKAPKVDAGEASDNDGQDTSIKK</sequence>
<dbReference type="InterPro" id="IPR036397">
    <property type="entry name" value="RNaseH_sf"/>
</dbReference>
<evidence type="ECO:0000313" key="3">
    <source>
        <dbReference type="EMBL" id="GEU36105.1"/>
    </source>
</evidence>
<dbReference type="PROSITE" id="PS50994">
    <property type="entry name" value="INTEGRASE"/>
    <property type="match status" value="1"/>
</dbReference>
<evidence type="ECO:0000256" key="1">
    <source>
        <dbReference type="SAM" id="MobiDB-lite"/>
    </source>
</evidence>
<dbReference type="Gene3D" id="3.30.420.10">
    <property type="entry name" value="Ribonuclease H-like superfamily/Ribonuclease H"/>
    <property type="match status" value="1"/>
</dbReference>
<organism evidence="3">
    <name type="scientific">Tanacetum cinerariifolium</name>
    <name type="common">Dalmatian daisy</name>
    <name type="synonym">Chrysanthemum cinerariifolium</name>
    <dbReference type="NCBI Taxonomy" id="118510"/>
    <lineage>
        <taxon>Eukaryota</taxon>
        <taxon>Viridiplantae</taxon>
        <taxon>Streptophyta</taxon>
        <taxon>Embryophyta</taxon>
        <taxon>Tracheophyta</taxon>
        <taxon>Spermatophyta</taxon>
        <taxon>Magnoliopsida</taxon>
        <taxon>eudicotyledons</taxon>
        <taxon>Gunneridae</taxon>
        <taxon>Pentapetalae</taxon>
        <taxon>asterids</taxon>
        <taxon>campanulids</taxon>
        <taxon>Asterales</taxon>
        <taxon>Asteraceae</taxon>
        <taxon>Asteroideae</taxon>
        <taxon>Anthemideae</taxon>
        <taxon>Anthemidinae</taxon>
        <taxon>Tanacetum</taxon>
    </lineage>
</organism>
<dbReference type="InterPro" id="IPR012337">
    <property type="entry name" value="RNaseH-like_sf"/>
</dbReference>
<dbReference type="PANTHER" id="PTHR42648">
    <property type="entry name" value="TRANSPOSASE, PUTATIVE-RELATED"/>
    <property type="match status" value="1"/>
</dbReference>
<gene>
    <name evidence="3" type="ORF">Tci_008083</name>
</gene>
<dbReference type="Pfam" id="PF25597">
    <property type="entry name" value="SH3_retrovirus"/>
    <property type="match status" value="1"/>
</dbReference>
<reference evidence="3" key="1">
    <citation type="journal article" date="2019" name="Sci. Rep.">
        <title>Draft genome of Tanacetum cinerariifolium, the natural source of mosquito coil.</title>
        <authorList>
            <person name="Yamashiro T."/>
            <person name="Shiraishi A."/>
            <person name="Satake H."/>
            <person name="Nakayama K."/>
        </authorList>
    </citation>
    <scope>NUCLEOTIDE SEQUENCE</scope>
</reference>
<feature type="domain" description="Integrase catalytic" evidence="2">
    <location>
        <begin position="429"/>
        <end position="593"/>
    </location>
</feature>
<dbReference type="SUPFAM" id="SSF53098">
    <property type="entry name" value="Ribonuclease H-like"/>
    <property type="match status" value="1"/>
</dbReference>